<sequence>MKSTVLWYTSEIERTEKIQAQKTWKYTETCEQLDQLQRENEFSSTRLESIRNTHTDVSATIARLSCRKQAAEAACNATASRLLELTASIDKLKEAAEVQAAALRSMLARRTRAMQKRRNAVQDKRAAAAALKNDIAAARQALETTLAALGTQRAALKAEQMRLSAVQRNAKASHERGLEDLAKHTSLAAESLTTTRTSVILARNTREVELAAAMERRAAAVQQLEHTSHQQKKEKLLSSGMV</sequence>
<protein>
    <submittedName>
        <fullName evidence="2">Uncharacterized protein</fullName>
    </submittedName>
</protein>
<evidence type="ECO:0000313" key="2">
    <source>
        <dbReference type="EMBL" id="GJE93737.1"/>
    </source>
</evidence>
<dbReference type="AlphaFoldDB" id="A0A9P3GF86"/>
<evidence type="ECO:0000256" key="1">
    <source>
        <dbReference type="SAM" id="Coils"/>
    </source>
</evidence>
<dbReference type="Proteomes" id="UP000703269">
    <property type="component" value="Unassembled WGS sequence"/>
</dbReference>
<feature type="coiled-coil region" evidence="1">
    <location>
        <begin position="121"/>
        <end position="159"/>
    </location>
</feature>
<gene>
    <name evidence="2" type="ORF">PsYK624_098980</name>
</gene>
<reference evidence="2 3" key="1">
    <citation type="submission" date="2021-08" db="EMBL/GenBank/DDBJ databases">
        <title>Draft Genome Sequence of Phanerochaete sordida strain YK-624.</title>
        <authorList>
            <person name="Mori T."/>
            <person name="Dohra H."/>
            <person name="Suzuki T."/>
            <person name="Kawagishi H."/>
            <person name="Hirai H."/>
        </authorList>
    </citation>
    <scope>NUCLEOTIDE SEQUENCE [LARGE SCALE GENOMIC DNA]</scope>
    <source>
        <strain evidence="2 3">YK-624</strain>
    </source>
</reference>
<dbReference type="EMBL" id="BPQB01000034">
    <property type="protein sequence ID" value="GJE93737.1"/>
    <property type="molecule type" value="Genomic_DNA"/>
</dbReference>
<keyword evidence="1" id="KW-0175">Coiled coil</keyword>
<proteinExistence type="predicted"/>
<accession>A0A9P3GF86</accession>
<comment type="caution">
    <text evidence="2">The sequence shown here is derived from an EMBL/GenBank/DDBJ whole genome shotgun (WGS) entry which is preliminary data.</text>
</comment>
<organism evidence="2 3">
    <name type="scientific">Phanerochaete sordida</name>
    <dbReference type="NCBI Taxonomy" id="48140"/>
    <lineage>
        <taxon>Eukaryota</taxon>
        <taxon>Fungi</taxon>
        <taxon>Dikarya</taxon>
        <taxon>Basidiomycota</taxon>
        <taxon>Agaricomycotina</taxon>
        <taxon>Agaricomycetes</taxon>
        <taxon>Polyporales</taxon>
        <taxon>Phanerochaetaceae</taxon>
        <taxon>Phanerochaete</taxon>
    </lineage>
</organism>
<keyword evidence="3" id="KW-1185">Reference proteome</keyword>
<evidence type="ECO:0000313" key="3">
    <source>
        <dbReference type="Proteomes" id="UP000703269"/>
    </source>
</evidence>
<name>A0A9P3GF86_9APHY</name>